<dbReference type="Proteomes" id="UP001138540">
    <property type="component" value="Unassembled WGS sequence"/>
</dbReference>
<gene>
    <name evidence="1" type="ORF">HNP60_001883</name>
</gene>
<name>A0ABR6NF45_9SPHN</name>
<proteinExistence type="predicted"/>
<evidence type="ECO:0008006" key="3">
    <source>
        <dbReference type="Google" id="ProtNLM"/>
    </source>
</evidence>
<keyword evidence="2" id="KW-1185">Reference proteome</keyword>
<sequence length="113" mass="12524">MLDVWVVVPGVGWLGDGFLPGCCLFGSKAGGWSGIMLSSGCRRSAVVARKTADIRDPFLKIRAHATDRPFLSVRLPTICPTHVPRLVAMHLDGWTGCRYRPENEMRDRSILFP</sequence>
<evidence type="ECO:0000313" key="1">
    <source>
        <dbReference type="EMBL" id="MBB5985909.1"/>
    </source>
</evidence>
<protein>
    <recommendedName>
        <fullName evidence="3">Secreted protein</fullName>
    </recommendedName>
</protein>
<evidence type="ECO:0000313" key="2">
    <source>
        <dbReference type="Proteomes" id="UP001138540"/>
    </source>
</evidence>
<accession>A0ABR6NF45</accession>
<comment type="caution">
    <text evidence="1">The sequence shown here is derived from an EMBL/GenBank/DDBJ whole genome shotgun (WGS) entry which is preliminary data.</text>
</comment>
<dbReference type="EMBL" id="JACHKA010000001">
    <property type="protein sequence ID" value="MBB5985909.1"/>
    <property type="molecule type" value="Genomic_DNA"/>
</dbReference>
<reference evidence="1 2" key="1">
    <citation type="submission" date="2020-08" db="EMBL/GenBank/DDBJ databases">
        <title>Exploring microbial biodiversity for novel pathways involved in the catabolism of aromatic compounds derived from lignin.</title>
        <authorList>
            <person name="Elkins J."/>
        </authorList>
    </citation>
    <scope>NUCLEOTIDE SEQUENCE [LARGE SCALE GENOMIC DNA]</scope>
    <source>
        <strain evidence="1 2">B1D3A</strain>
    </source>
</reference>
<organism evidence="1 2">
    <name type="scientific">Sphingobium lignivorans</name>
    <dbReference type="NCBI Taxonomy" id="2735886"/>
    <lineage>
        <taxon>Bacteria</taxon>
        <taxon>Pseudomonadati</taxon>
        <taxon>Pseudomonadota</taxon>
        <taxon>Alphaproteobacteria</taxon>
        <taxon>Sphingomonadales</taxon>
        <taxon>Sphingomonadaceae</taxon>
        <taxon>Sphingobium</taxon>
    </lineage>
</organism>
<dbReference type="RefSeq" id="WP_184152809.1">
    <property type="nucleotide sequence ID" value="NZ_JACHKA010000001.1"/>
</dbReference>